<accession>A0A8S9PSG0</accession>
<feature type="compositionally biased region" description="Polar residues" evidence="1">
    <location>
        <begin position="61"/>
        <end position="70"/>
    </location>
</feature>
<comment type="caution">
    <text evidence="2">The sequence shown here is derived from an EMBL/GenBank/DDBJ whole genome shotgun (WGS) entry which is preliminary data.</text>
</comment>
<organism evidence="2 3">
    <name type="scientific">Brassica cretica</name>
    <name type="common">Mustard</name>
    <dbReference type="NCBI Taxonomy" id="69181"/>
    <lineage>
        <taxon>Eukaryota</taxon>
        <taxon>Viridiplantae</taxon>
        <taxon>Streptophyta</taxon>
        <taxon>Embryophyta</taxon>
        <taxon>Tracheophyta</taxon>
        <taxon>Spermatophyta</taxon>
        <taxon>Magnoliopsida</taxon>
        <taxon>eudicotyledons</taxon>
        <taxon>Gunneridae</taxon>
        <taxon>Pentapetalae</taxon>
        <taxon>rosids</taxon>
        <taxon>malvids</taxon>
        <taxon>Brassicales</taxon>
        <taxon>Brassicaceae</taxon>
        <taxon>Brassiceae</taxon>
        <taxon>Brassica</taxon>
    </lineage>
</organism>
<proteinExistence type="predicted"/>
<dbReference type="Proteomes" id="UP000712600">
    <property type="component" value="Unassembled WGS sequence"/>
</dbReference>
<feature type="compositionally biased region" description="Basic and acidic residues" evidence="1">
    <location>
        <begin position="51"/>
        <end position="60"/>
    </location>
</feature>
<evidence type="ECO:0000313" key="2">
    <source>
        <dbReference type="EMBL" id="KAF3521526.1"/>
    </source>
</evidence>
<evidence type="ECO:0000313" key="3">
    <source>
        <dbReference type="Proteomes" id="UP000712600"/>
    </source>
</evidence>
<dbReference type="AlphaFoldDB" id="A0A8S9PSG0"/>
<protein>
    <submittedName>
        <fullName evidence="2">Uncharacterized protein</fullName>
    </submittedName>
</protein>
<feature type="region of interest" description="Disordered" evidence="1">
    <location>
        <begin position="1"/>
        <end position="128"/>
    </location>
</feature>
<dbReference type="EMBL" id="QGKX02001347">
    <property type="protein sequence ID" value="KAF3521526.1"/>
    <property type="molecule type" value="Genomic_DNA"/>
</dbReference>
<evidence type="ECO:0000256" key="1">
    <source>
        <dbReference type="SAM" id="MobiDB-lite"/>
    </source>
</evidence>
<sequence length="156" mass="17058">MGSNAREETEQREKMVTENEGTANHSESSETGEEENRWSLVSPTKVGRSPGKTDKSKQSEDIQISASKFSILSVDDEEDGEILGERLQMSATGTPEAGVEQSSNQMSNSGGEDSSQYNGEPEIESTKSTIRVIPLMYLGRKIAKTEQKNNIVVPMV</sequence>
<name>A0A8S9PSG0_BRACR</name>
<feature type="compositionally biased region" description="Polar residues" evidence="1">
    <location>
        <begin position="100"/>
        <end position="118"/>
    </location>
</feature>
<reference evidence="2" key="1">
    <citation type="submission" date="2019-12" db="EMBL/GenBank/DDBJ databases">
        <title>Genome sequencing and annotation of Brassica cretica.</title>
        <authorList>
            <person name="Studholme D.J."/>
            <person name="Sarris P."/>
        </authorList>
    </citation>
    <scope>NUCLEOTIDE SEQUENCE</scope>
    <source>
        <strain evidence="2">PFS-109/04</strain>
        <tissue evidence="2">Leaf</tissue>
    </source>
</reference>
<feature type="compositionally biased region" description="Basic and acidic residues" evidence="1">
    <location>
        <begin position="1"/>
        <end position="17"/>
    </location>
</feature>
<gene>
    <name evidence="2" type="ORF">F2Q69_00046799</name>
</gene>